<protein>
    <recommendedName>
        <fullName evidence="1">Actin-like protein N-terminal domain-containing protein</fullName>
    </recommendedName>
</protein>
<dbReference type="Gene3D" id="3.30.420.40">
    <property type="match status" value="2"/>
</dbReference>
<dbReference type="Proteomes" id="UP000271624">
    <property type="component" value="Unassembled WGS sequence"/>
</dbReference>
<dbReference type="InterPro" id="IPR040607">
    <property type="entry name" value="ALP_N"/>
</dbReference>
<dbReference type="RefSeq" id="WP_127087703.1">
    <property type="nucleotide sequence ID" value="NZ_RSCL01000068.1"/>
</dbReference>
<proteinExistence type="predicted"/>
<organism evidence="2 3">
    <name type="scientific">Dulcicalothrix desertica PCC 7102</name>
    <dbReference type="NCBI Taxonomy" id="232991"/>
    <lineage>
        <taxon>Bacteria</taxon>
        <taxon>Bacillati</taxon>
        <taxon>Cyanobacteriota</taxon>
        <taxon>Cyanophyceae</taxon>
        <taxon>Nostocales</taxon>
        <taxon>Calotrichaceae</taxon>
        <taxon>Dulcicalothrix</taxon>
    </lineage>
</organism>
<feature type="domain" description="Actin-like protein N-terminal" evidence="1">
    <location>
        <begin position="29"/>
        <end position="187"/>
    </location>
</feature>
<reference evidence="2" key="2">
    <citation type="journal article" date="2019" name="Genome Biol. Evol.">
        <title>Day and night: Metabolic profiles and evolutionary relationships of six axenic non-marine cyanobacteria.</title>
        <authorList>
            <person name="Will S.E."/>
            <person name="Henke P."/>
            <person name="Boedeker C."/>
            <person name="Huang S."/>
            <person name="Brinkmann H."/>
            <person name="Rohde M."/>
            <person name="Jarek M."/>
            <person name="Friedl T."/>
            <person name="Seufert S."/>
            <person name="Schumacher M."/>
            <person name="Overmann J."/>
            <person name="Neumann-Schaal M."/>
            <person name="Petersen J."/>
        </authorList>
    </citation>
    <scope>NUCLEOTIDE SEQUENCE [LARGE SCALE GENOMIC DNA]</scope>
    <source>
        <strain evidence="2">PCC 7102</strain>
    </source>
</reference>
<dbReference type="InterPro" id="IPR043129">
    <property type="entry name" value="ATPase_NBD"/>
</dbReference>
<dbReference type="AlphaFoldDB" id="A0A3S1BZU0"/>
<sequence>MTVEYSNSENWLATVSHCASLRSKSLISGKDLGAGYGKAIYDDMMVVVPAAYSLLRNRNVNHHETISSSGAWVCYVEGSRSDLKEKQYFWGTAATAQSNHTLLHENKALKAELALESILADLAILNVPDGSKLWISLSNHNPDRWSVEIRRKVQGVHTFQHKHPVSREIVTKTIEIGITGIYPEGFGSIAYCLFGNQSLHLDASEIAIALDIGSSTWLITIFNGGGAVIDRHLVEGGCGELHQMIAEMLDKRNDSDSFLSKDVKHSPNLVNQGILAGTFTYGGNHLTGKPFKTEYEQCLQTWWDTRIEKFANFVTNGGYLDKAQYLVCWGGGASNSGVGDRLASLGFVTLREPQFINAQGLKLLTEITLEEINE</sequence>
<reference evidence="2" key="1">
    <citation type="submission" date="2018-12" db="EMBL/GenBank/DDBJ databases">
        <authorList>
            <person name="Will S."/>
            <person name="Neumann-Schaal M."/>
            <person name="Henke P."/>
        </authorList>
    </citation>
    <scope>NUCLEOTIDE SEQUENCE</scope>
    <source>
        <strain evidence="2">PCC 7102</strain>
    </source>
</reference>
<evidence type="ECO:0000313" key="2">
    <source>
        <dbReference type="EMBL" id="RUS92793.1"/>
    </source>
</evidence>
<keyword evidence="3" id="KW-1185">Reference proteome</keyword>
<name>A0A3S1BZU0_9CYAN</name>
<gene>
    <name evidence="2" type="ORF">DSM106972_098120</name>
</gene>
<evidence type="ECO:0000313" key="3">
    <source>
        <dbReference type="Proteomes" id="UP000271624"/>
    </source>
</evidence>
<comment type="caution">
    <text evidence="2">The sequence shown here is derived from an EMBL/GenBank/DDBJ whole genome shotgun (WGS) entry which is preliminary data.</text>
</comment>
<dbReference type="OrthoDB" id="516885at2"/>
<accession>A0A3S1BZU0</accession>
<dbReference type="Pfam" id="PF17989">
    <property type="entry name" value="ALP_N"/>
    <property type="match status" value="1"/>
</dbReference>
<evidence type="ECO:0000259" key="1">
    <source>
        <dbReference type="Pfam" id="PF17989"/>
    </source>
</evidence>
<dbReference type="SUPFAM" id="SSF53067">
    <property type="entry name" value="Actin-like ATPase domain"/>
    <property type="match status" value="1"/>
</dbReference>
<dbReference type="EMBL" id="RSCL01000068">
    <property type="protein sequence ID" value="RUS92793.1"/>
    <property type="molecule type" value="Genomic_DNA"/>
</dbReference>